<evidence type="ECO:0000256" key="2">
    <source>
        <dbReference type="ARBA" id="ARBA00022692"/>
    </source>
</evidence>
<dbReference type="AlphaFoldDB" id="A0A2S7Y917"/>
<feature type="transmembrane region" description="Helical" evidence="6">
    <location>
        <begin position="753"/>
        <end position="772"/>
    </location>
</feature>
<feature type="transmembrane region" description="Helical" evidence="6">
    <location>
        <begin position="181"/>
        <end position="199"/>
    </location>
</feature>
<dbReference type="OrthoDB" id="68611at2759"/>
<dbReference type="InterPro" id="IPR052430">
    <property type="entry name" value="IVT-Associated"/>
</dbReference>
<sequence>MASEASTSAAWPPARPTKRGKMRNGTFIIPSTGERSRKQFTLRTSATANARASIIDRYAQAETICEQCAAAVDDGKSRVLAFWHWLCSDQGHQVLKCTFAYVLGSLATFSPFLSGFLGDRDGKHIVATLTVFFHPARTTGSMIEAILVAIAAVICANVVCVLSMVVAVFSRKQLDSVAPAHAIILLMAVGGGLGFIAWVKQRLGQPLVNVAATLASIAIISMVTKDDSIQYGYFSNDRIVQVLKMLLIGITFSAAVNILVWPVAARQVLRKSIITASSTLSDRLSFVTRGFLIGSEEEVDSPEYHRVSKSYTAAYGLMTITLREAKLEYYVLGQEQIYQYDKRLVKSLDSVSQAIGGLRSALNTQFTLLREGVAALTENQEITTADGALLSSKTSGRSSTLMDVVERLSVIEEDDEPRSTPNSRADPAQGQIPIFRVPSDIFALFMALLGPSMKSLAYTLSEILRESPFVKDIKTDIAVSDQLRESLRDALSLYNSARSSALQEVYKSMELGRARSEAIRADIEEVAAACGHFSFSLLAVAEAMDSYLDVLEDLKYSTETLDRTWNWAKFWRYRWNAKDAVTEDPEREPLLTRTQSGIRRSALPKGIPNSMKKQRDNYHWDASSQSSSWTRSFSQLILNVMRFLSREDIVFGIKIAIGAVLWAMFAFIPATRPVYQKWRGEWGLLSYMVVVGMTNGASNTTGLSRLLGTLIGAVCACAAWLLSFGNAYALAIFGFFMALGNFYMILIVKNGPLGRISLLAYNVIVLYAYSLSQRDDDDDDEGGKNPLIFDIAYHRVIAVTLGIVWGMLFCRMLWPISGRAKFREGLAVLYLQLGLIWKRGPLTILVESDSKRDYMDAKEQAALQRYAFKLETLRASAKSEFELRGPFPNKAYSRVLHITKHILDSFYAMRLISEHRGSLSAGERALLDFTAAERVLLCQRISHVFQVLASCIMLEYPLTDVIPTIESNKDRLLSKIHQFRLDHFAAQQEQQQEQQPASGNGKATAAAPVPESVAKARRGSTSGATPAQLSVEVEEKDYALVYAYILVTAQVAADLQKVREEIENLFGVLHQNDMLLE</sequence>
<reference evidence="8 9" key="1">
    <citation type="submission" date="2016-07" db="EMBL/GenBank/DDBJ databases">
        <title>Comparative genomics of the entomopathogenic fungus Beauveria bassiana.</title>
        <authorList>
            <person name="Valero Jimenez C.A."/>
            <person name="Zwaan B.J."/>
            <person name="Van Kan J.A."/>
            <person name="Takken W."/>
            <person name="Debets A.J."/>
            <person name="Schoustra S.E."/>
            <person name="Koenraadt C.J."/>
        </authorList>
    </citation>
    <scope>NUCLEOTIDE SEQUENCE [LARGE SCALE GENOMIC DNA]</scope>
    <source>
        <strain evidence="8 9">ARSEF 8028</strain>
    </source>
</reference>
<dbReference type="Proteomes" id="UP000237441">
    <property type="component" value="Unassembled WGS sequence"/>
</dbReference>
<organism evidence="8 9">
    <name type="scientific">Beauveria bassiana</name>
    <name type="common">White muscardine disease fungus</name>
    <name type="synonym">Tritirachium shiotae</name>
    <dbReference type="NCBI Taxonomy" id="176275"/>
    <lineage>
        <taxon>Eukaryota</taxon>
        <taxon>Fungi</taxon>
        <taxon>Dikarya</taxon>
        <taxon>Ascomycota</taxon>
        <taxon>Pezizomycotina</taxon>
        <taxon>Sordariomycetes</taxon>
        <taxon>Hypocreomycetidae</taxon>
        <taxon>Hypocreales</taxon>
        <taxon>Cordycipitaceae</taxon>
        <taxon>Beauveria</taxon>
    </lineage>
</organism>
<feature type="domain" description="Integral membrane bound transporter" evidence="7">
    <location>
        <begin position="674"/>
        <end position="809"/>
    </location>
</feature>
<accession>A0A2S7Y917</accession>
<feature type="transmembrane region" description="Helical" evidence="6">
    <location>
        <begin position="649"/>
        <end position="670"/>
    </location>
</feature>
<dbReference type="PANTHER" id="PTHR47804">
    <property type="entry name" value="60S RIBOSOMAL PROTEIN L19"/>
    <property type="match status" value="1"/>
</dbReference>
<evidence type="ECO:0000256" key="1">
    <source>
        <dbReference type="ARBA" id="ARBA00004141"/>
    </source>
</evidence>
<feature type="transmembrane region" description="Helical" evidence="6">
    <location>
        <begin position="682"/>
        <end position="698"/>
    </location>
</feature>
<feature type="transmembrane region" description="Helical" evidence="6">
    <location>
        <begin position="705"/>
        <end position="722"/>
    </location>
</feature>
<evidence type="ECO:0000256" key="5">
    <source>
        <dbReference type="SAM" id="MobiDB-lite"/>
    </source>
</evidence>
<dbReference type="InterPro" id="IPR049453">
    <property type="entry name" value="Memb_transporter_dom"/>
</dbReference>
<evidence type="ECO:0000256" key="3">
    <source>
        <dbReference type="ARBA" id="ARBA00022989"/>
    </source>
</evidence>
<dbReference type="PANTHER" id="PTHR47804:SF1">
    <property type="entry name" value="DUF2421 DOMAIN-CONTAINING PROTEIN"/>
    <property type="match status" value="1"/>
</dbReference>
<dbReference type="Pfam" id="PF13515">
    <property type="entry name" value="FUSC_2"/>
    <property type="match status" value="1"/>
</dbReference>
<name>A0A2S7Y917_BEABA</name>
<feature type="transmembrane region" description="Helical" evidence="6">
    <location>
        <begin position="243"/>
        <end position="264"/>
    </location>
</feature>
<gene>
    <name evidence="8" type="ORF">BB8028_0003g12620</name>
</gene>
<evidence type="ECO:0000259" key="7">
    <source>
        <dbReference type="Pfam" id="PF13515"/>
    </source>
</evidence>
<evidence type="ECO:0000313" key="9">
    <source>
        <dbReference type="Proteomes" id="UP000237441"/>
    </source>
</evidence>
<comment type="caution">
    <text evidence="8">The sequence shown here is derived from an EMBL/GenBank/DDBJ whole genome shotgun (WGS) entry which is preliminary data.</text>
</comment>
<keyword evidence="4 6" id="KW-0472">Membrane</keyword>
<dbReference type="EMBL" id="JRHA01000003">
    <property type="protein sequence ID" value="PQK12646.1"/>
    <property type="molecule type" value="Genomic_DNA"/>
</dbReference>
<comment type="subcellular location">
    <subcellularLocation>
        <location evidence="1">Membrane</location>
        <topology evidence="1">Multi-pass membrane protein</topology>
    </subcellularLocation>
</comment>
<keyword evidence="2 6" id="KW-0812">Transmembrane</keyword>
<evidence type="ECO:0000256" key="4">
    <source>
        <dbReference type="ARBA" id="ARBA00023136"/>
    </source>
</evidence>
<proteinExistence type="predicted"/>
<feature type="transmembrane region" description="Helical" evidence="6">
    <location>
        <begin position="145"/>
        <end position="169"/>
    </location>
</feature>
<feature type="transmembrane region" description="Helical" evidence="6">
    <location>
        <begin position="792"/>
        <end position="814"/>
    </location>
</feature>
<dbReference type="GO" id="GO:0016020">
    <property type="term" value="C:membrane"/>
    <property type="evidence" value="ECO:0007669"/>
    <property type="project" value="UniProtKB-SubCell"/>
</dbReference>
<evidence type="ECO:0000313" key="8">
    <source>
        <dbReference type="EMBL" id="PQK12646.1"/>
    </source>
</evidence>
<evidence type="ECO:0000256" key="6">
    <source>
        <dbReference type="SAM" id="Phobius"/>
    </source>
</evidence>
<feature type="region of interest" description="Disordered" evidence="5">
    <location>
        <begin position="987"/>
        <end position="1025"/>
    </location>
</feature>
<protein>
    <recommendedName>
        <fullName evidence="7">Integral membrane bound transporter domain-containing protein</fullName>
    </recommendedName>
</protein>
<feature type="transmembrane region" description="Helical" evidence="6">
    <location>
        <begin position="728"/>
        <end position="746"/>
    </location>
</feature>
<feature type="region of interest" description="Disordered" evidence="5">
    <location>
        <begin position="1"/>
        <end position="28"/>
    </location>
</feature>
<feature type="transmembrane region" description="Helical" evidence="6">
    <location>
        <begin position="206"/>
        <end position="223"/>
    </location>
</feature>
<keyword evidence="3 6" id="KW-1133">Transmembrane helix</keyword>